<dbReference type="SUPFAM" id="SSF53335">
    <property type="entry name" value="S-adenosyl-L-methionine-dependent methyltransferases"/>
    <property type="match status" value="1"/>
</dbReference>
<organism evidence="2 3">
    <name type="scientific">Candidatus Scalindua arabica</name>
    <dbReference type="NCBI Taxonomy" id="1127984"/>
    <lineage>
        <taxon>Bacteria</taxon>
        <taxon>Pseudomonadati</taxon>
        <taxon>Planctomycetota</taxon>
        <taxon>Candidatus Brocadiia</taxon>
        <taxon>Candidatus Brocadiales</taxon>
        <taxon>Candidatus Scalinduaceae</taxon>
        <taxon>Candidatus Scalindua</taxon>
    </lineage>
</organism>
<evidence type="ECO:0000313" key="2">
    <source>
        <dbReference type="EMBL" id="MBS1258643.1"/>
    </source>
</evidence>
<dbReference type="InterPro" id="IPR001611">
    <property type="entry name" value="Leu-rich_rpt"/>
</dbReference>
<comment type="caution">
    <text evidence="2">The sequence shown here is derived from an EMBL/GenBank/DDBJ whole genome shotgun (WGS) entry which is preliminary data.</text>
</comment>
<accession>A0A942A0S1</accession>
<evidence type="ECO:0000259" key="1">
    <source>
        <dbReference type="Pfam" id="PF08241"/>
    </source>
</evidence>
<sequence length="206" mass="24170">MDQTLLKIIRLYKASFNIKLFLLLRNLHLSYNRIESLVPGKGLVIDLGCGYGFFPNLLAYKSSERDIIGIELSERKLKYANIGFTNTSFVNEDIQQLEIVDCDTIVLVHVLHHLPSFESQENLLRECYEKLRKGAKVIVVEIDLRPLCKFWFTKFIDHVLYFGDKFYFRNQEQTRKLLSKTGYREVNSFPFHEYSMLSHFVCTGIK</sequence>
<dbReference type="InterPro" id="IPR013216">
    <property type="entry name" value="Methyltransf_11"/>
</dbReference>
<name>A0A942A0S1_9BACT</name>
<gene>
    <name evidence="2" type="ORF">MAG551_01704</name>
</gene>
<dbReference type="Proteomes" id="UP000722750">
    <property type="component" value="Unassembled WGS sequence"/>
</dbReference>
<dbReference type="Gene3D" id="3.40.50.150">
    <property type="entry name" value="Vaccinia Virus protein VP39"/>
    <property type="match status" value="1"/>
</dbReference>
<proteinExistence type="predicted"/>
<dbReference type="EMBL" id="JAANXD010000072">
    <property type="protein sequence ID" value="MBS1258643.1"/>
    <property type="molecule type" value="Genomic_DNA"/>
</dbReference>
<evidence type="ECO:0000313" key="3">
    <source>
        <dbReference type="Proteomes" id="UP000722750"/>
    </source>
</evidence>
<dbReference type="PROSITE" id="PS51450">
    <property type="entry name" value="LRR"/>
    <property type="match status" value="1"/>
</dbReference>
<dbReference type="Pfam" id="PF08241">
    <property type="entry name" value="Methyltransf_11"/>
    <property type="match status" value="1"/>
</dbReference>
<dbReference type="GO" id="GO:0008757">
    <property type="term" value="F:S-adenosylmethionine-dependent methyltransferase activity"/>
    <property type="evidence" value="ECO:0007669"/>
    <property type="project" value="InterPro"/>
</dbReference>
<dbReference type="AlphaFoldDB" id="A0A942A0S1"/>
<dbReference type="InterPro" id="IPR029063">
    <property type="entry name" value="SAM-dependent_MTases_sf"/>
</dbReference>
<dbReference type="CDD" id="cd02440">
    <property type="entry name" value="AdoMet_MTases"/>
    <property type="match status" value="1"/>
</dbReference>
<protein>
    <recommendedName>
        <fullName evidence="1">Methyltransferase type 11 domain-containing protein</fullName>
    </recommendedName>
</protein>
<feature type="domain" description="Methyltransferase type 11" evidence="1">
    <location>
        <begin position="46"/>
        <end position="138"/>
    </location>
</feature>
<reference evidence="2" key="1">
    <citation type="journal article" date="2021" name="ISME J.">
        <title>Fine-scale metabolic discontinuity in a stratified prokaryote microbiome of a Red Sea deep halocline.</title>
        <authorList>
            <person name="Michoud G."/>
            <person name="Ngugi D.K."/>
            <person name="Barozzi A."/>
            <person name="Merlino G."/>
            <person name="Calleja M.L."/>
            <person name="Delgado-Huertas A."/>
            <person name="Moran X.A.G."/>
            <person name="Daffonchio D."/>
        </authorList>
    </citation>
    <scope>NUCLEOTIDE SEQUENCE</scope>
    <source>
        <strain evidence="2">SuakinDeep_MAG55_1</strain>
    </source>
</reference>
<dbReference type="PANTHER" id="PTHR43861">
    <property type="entry name" value="TRANS-ACONITATE 2-METHYLTRANSFERASE-RELATED"/>
    <property type="match status" value="1"/>
</dbReference>